<name>A0A8C4XL69_FALTI</name>
<dbReference type="SUPFAM" id="SSF52058">
    <property type="entry name" value="L domain-like"/>
    <property type="match status" value="2"/>
</dbReference>
<evidence type="ECO:0000259" key="7">
    <source>
        <dbReference type="SMART" id="SM00082"/>
    </source>
</evidence>
<evidence type="ECO:0000256" key="2">
    <source>
        <dbReference type="ARBA" id="ARBA00022729"/>
    </source>
</evidence>
<dbReference type="Gene3D" id="3.80.10.10">
    <property type="entry name" value="Ribonuclease Inhibitor"/>
    <property type="match status" value="2"/>
</dbReference>
<dbReference type="Ensembl" id="ENSFTIT00000006161.1">
    <property type="protein sequence ID" value="ENSFTIP00000005879.1"/>
    <property type="gene ID" value="ENSFTIG00000004064.1"/>
</dbReference>
<dbReference type="GO" id="GO:0005886">
    <property type="term" value="C:plasma membrane"/>
    <property type="evidence" value="ECO:0007669"/>
    <property type="project" value="UniProtKB-SubCell"/>
</dbReference>
<dbReference type="PANTHER" id="PTHR24369:SF196">
    <property type="entry name" value="RETICULON 4 RECEPTOR LIKE 1"/>
    <property type="match status" value="1"/>
</dbReference>
<keyword evidence="3" id="KW-0677">Repeat</keyword>
<dbReference type="InterPro" id="IPR000483">
    <property type="entry name" value="Cys-rich_flank_reg_C"/>
</dbReference>
<keyword evidence="1" id="KW-0433">Leucine-rich repeat</keyword>
<dbReference type="InterPro" id="IPR003591">
    <property type="entry name" value="Leu-rich_rpt_typical-subtyp"/>
</dbReference>
<dbReference type="GO" id="GO:0043204">
    <property type="term" value="C:perikaryon"/>
    <property type="evidence" value="ECO:0007669"/>
    <property type="project" value="UniProtKB-SubCell"/>
</dbReference>
<dbReference type="OrthoDB" id="6363818at2759"/>
<dbReference type="GO" id="GO:0045121">
    <property type="term" value="C:membrane raft"/>
    <property type="evidence" value="ECO:0007669"/>
    <property type="project" value="UniProtKB-SubCell"/>
</dbReference>
<keyword evidence="2" id="KW-0732">Signal</keyword>
<dbReference type="PANTHER" id="PTHR24369">
    <property type="entry name" value="ANTIGEN BSP, PUTATIVE-RELATED"/>
    <property type="match status" value="1"/>
</dbReference>
<organism evidence="8 9">
    <name type="scientific">Falco tinnunculus</name>
    <name type="common">Common kestrel</name>
    <dbReference type="NCBI Taxonomy" id="100819"/>
    <lineage>
        <taxon>Eukaryota</taxon>
        <taxon>Metazoa</taxon>
        <taxon>Chordata</taxon>
        <taxon>Craniata</taxon>
        <taxon>Vertebrata</taxon>
        <taxon>Euteleostomi</taxon>
        <taxon>Archelosauria</taxon>
        <taxon>Archosauria</taxon>
        <taxon>Dinosauria</taxon>
        <taxon>Saurischia</taxon>
        <taxon>Theropoda</taxon>
        <taxon>Coelurosauria</taxon>
        <taxon>Aves</taxon>
        <taxon>Neognathae</taxon>
        <taxon>Neoaves</taxon>
        <taxon>Telluraves</taxon>
        <taxon>Australaves</taxon>
        <taxon>Falconiformes</taxon>
        <taxon>Falconidae</taxon>
        <taxon>Falco</taxon>
    </lineage>
</organism>
<feature type="domain" description="LRRNT" evidence="6">
    <location>
        <begin position="95"/>
        <end position="127"/>
    </location>
</feature>
<keyword evidence="9" id="KW-1185">Reference proteome</keyword>
<keyword evidence="4" id="KW-0325">Glycoprotein</keyword>
<protein>
    <submittedName>
        <fullName evidence="8">Reticulon 4 receptor like 2</fullName>
    </submittedName>
</protein>
<proteinExistence type="predicted"/>
<accession>A0A8C4XL69</accession>
<reference evidence="8" key="1">
    <citation type="submission" date="2025-08" db="UniProtKB">
        <authorList>
            <consortium name="Ensembl"/>
        </authorList>
    </citation>
    <scope>IDENTIFICATION</scope>
</reference>
<dbReference type="SMART" id="SM00013">
    <property type="entry name" value="LRRNT"/>
    <property type="match status" value="2"/>
</dbReference>
<dbReference type="SMART" id="SM00369">
    <property type="entry name" value="LRR_TYP"/>
    <property type="match status" value="10"/>
</dbReference>
<evidence type="ECO:0000259" key="6">
    <source>
        <dbReference type="SMART" id="SM00013"/>
    </source>
</evidence>
<feature type="domain" description="LRRNT" evidence="6">
    <location>
        <begin position="402"/>
        <end position="436"/>
    </location>
</feature>
<dbReference type="AlphaFoldDB" id="A0A8C4XL69"/>
<dbReference type="GO" id="GO:0098552">
    <property type="term" value="C:side of membrane"/>
    <property type="evidence" value="ECO:0007669"/>
    <property type="project" value="UniProtKB-KW"/>
</dbReference>
<dbReference type="GO" id="GO:0071805">
    <property type="term" value="P:potassium ion transmembrane transport"/>
    <property type="evidence" value="ECO:0007669"/>
    <property type="project" value="UniProtKB-ARBA"/>
</dbReference>
<evidence type="ECO:0000256" key="4">
    <source>
        <dbReference type="ARBA" id="ARBA00023180"/>
    </source>
</evidence>
<dbReference type="Proteomes" id="UP000694562">
    <property type="component" value="Unplaced"/>
</dbReference>
<dbReference type="GO" id="GO:0042995">
    <property type="term" value="C:cell projection"/>
    <property type="evidence" value="ECO:0007669"/>
    <property type="project" value="UniProtKB-SubCell"/>
</dbReference>
<feature type="domain" description="LRRCT" evidence="7">
    <location>
        <begin position="618"/>
        <end position="668"/>
    </location>
</feature>
<feature type="region of interest" description="Disordered" evidence="5">
    <location>
        <begin position="312"/>
        <end position="342"/>
    </location>
</feature>
<reference evidence="8" key="2">
    <citation type="submission" date="2025-09" db="UniProtKB">
        <authorList>
            <consortium name="Ensembl"/>
        </authorList>
    </citation>
    <scope>IDENTIFICATION</scope>
</reference>
<evidence type="ECO:0000256" key="3">
    <source>
        <dbReference type="ARBA" id="ARBA00022737"/>
    </source>
</evidence>
<evidence type="ECO:0000256" key="1">
    <source>
        <dbReference type="ARBA" id="ARBA00022614"/>
    </source>
</evidence>
<dbReference type="SMART" id="SM00082">
    <property type="entry name" value="LRRCT"/>
    <property type="match status" value="2"/>
</dbReference>
<dbReference type="InterPro" id="IPR000372">
    <property type="entry name" value="LRRNT"/>
</dbReference>
<dbReference type="InterPro" id="IPR050541">
    <property type="entry name" value="LRR_TM_domain-containing"/>
</dbReference>
<dbReference type="Pfam" id="PF13855">
    <property type="entry name" value="LRR_8"/>
    <property type="match status" value="5"/>
</dbReference>
<evidence type="ECO:0000313" key="9">
    <source>
        <dbReference type="Proteomes" id="UP000694562"/>
    </source>
</evidence>
<evidence type="ECO:0000313" key="8">
    <source>
        <dbReference type="Ensembl" id="ENSFTIP00000005879.1"/>
    </source>
</evidence>
<feature type="domain" description="LRRCT" evidence="7">
    <location>
        <begin position="254"/>
        <end position="300"/>
    </location>
</feature>
<dbReference type="InterPro" id="IPR032675">
    <property type="entry name" value="LRR_dom_sf"/>
</dbReference>
<dbReference type="InterPro" id="IPR001611">
    <property type="entry name" value="Leu-rich_rpt"/>
</dbReference>
<evidence type="ECO:0000256" key="5">
    <source>
        <dbReference type="SAM" id="MobiDB-lite"/>
    </source>
</evidence>
<sequence>MAGRLGSRPPPQLLPLLARMSCPRAWPRSLPLPAALSVSQAGGPFPVAGWPREGPGLPAGTRWVGVCRRPAMLLGPWLVAAAAAAVAVVAGGGAGCPVLCTCRGQAVDCSGQRLFSVPPELPLDTGNLSLAHNRIASIPPGYLACYGQLRALDLRNNSLAALPARLFLGARRLAHLDLSYNNFSLVAADMFLEASGLLRLDLSHNPGLRRVHPHAFRGLAQLRELDLSYGGLSAISLDALEGLPGLVGLRLGGNPWVCGCAMEPFLKWLRGRIQGCASGRCRPRAPHPQPARTAGLRRPALIRHGAAQQDLRHGHVSGHMAPPSSPPDTQPRGRKRGEGEAPATPCPWAGVCPAAAPQLLHSPHSRFLLFQLQCLQPVRGGGGRLAALLLAALAWVPGGAHACPALCTCYVSPPTVSCQANNFSSVPAGLPPGARRLFLQNNVIGALRAGTFGPSTVTLWLYSNNISSIQPGTFRHLPALEELDLGDNPHLRVLAPDTFHGLRRLQALHLYRCQLASLPSAIFRGLHSLQYLYLQENGLGGGAFKGMGTGLGSGVFRGLPSLDRLLLHANRLVAIHRRAFRGLARLTILYLFNNSLAALPGDPLAALPALQFLRLNANPWACDCRARPLWAWFRRTRVSSSPVTCASPPHRRGTDLRHLRPRDFDASRHAQLPAGMGGLDRHPPQCCAPKSRALHAQAPVHCAPTAVWHLPPQGLVTCPLSPCTLHKVLAL</sequence>